<accession>A0AAU6NYS3</accession>
<feature type="chain" id="PRO_5044712791" evidence="2">
    <location>
        <begin position="20"/>
        <end position="149"/>
    </location>
</feature>
<sequence>MKTVTIYLFILGISFSSMAQNKSKKEKIDALEIAYITEHLDFTKQEAQKFWPIYNAFEDKEDKLRYKMRDKKHNTNLNSLSEQDAKKLITDYNSLEEQMHNLRKNYTQDLLQILPAKKVLLLKKTEEDFRRKMFEEFKKRRSQNYKRRD</sequence>
<dbReference type="EMBL" id="CP136925">
    <property type="protein sequence ID" value="WXA12060.1"/>
    <property type="molecule type" value="Genomic_DNA"/>
</dbReference>
<dbReference type="KEGG" id="mcaa:R3L15_07940"/>
<name>A0AAU6NYS3_9FLAO</name>
<dbReference type="Proteomes" id="UP001368318">
    <property type="component" value="Chromosome"/>
</dbReference>
<proteinExistence type="predicted"/>
<dbReference type="RefSeq" id="WP_338730996.1">
    <property type="nucleotide sequence ID" value="NZ_CP136924.1"/>
</dbReference>
<keyword evidence="2" id="KW-0732">Signal</keyword>
<keyword evidence="5" id="KW-1185">Reference proteome</keyword>
<dbReference type="EMBL" id="CP136924">
    <property type="protein sequence ID" value="WXA02779.1"/>
    <property type="molecule type" value="Genomic_DNA"/>
</dbReference>
<gene>
    <name evidence="4" type="ORF">R3L15_07940</name>
    <name evidence="3" type="ORF">R3L16_13650</name>
</gene>
<protein>
    <submittedName>
        <fullName evidence="3">Sensor of ECF-type sigma factor</fullName>
    </submittedName>
</protein>
<organism evidence="3 5">
    <name type="scientific">Mangrovimonas cancribranchiae</name>
    <dbReference type="NCBI Taxonomy" id="3080055"/>
    <lineage>
        <taxon>Bacteria</taxon>
        <taxon>Pseudomonadati</taxon>
        <taxon>Bacteroidota</taxon>
        <taxon>Flavobacteriia</taxon>
        <taxon>Flavobacteriales</taxon>
        <taxon>Flavobacteriaceae</taxon>
        <taxon>Mangrovimonas</taxon>
    </lineage>
</organism>
<evidence type="ECO:0000313" key="3">
    <source>
        <dbReference type="EMBL" id="WXA02779.1"/>
    </source>
</evidence>
<dbReference type="AlphaFoldDB" id="A0AAU6NYS3"/>
<evidence type="ECO:0000313" key="4">
    <source>
        <dbReference type="EMBL" id="WXA12060.1"/>
    </source>
</evidence>
<feature type="signal peptide" evidence="2">
    <location>
        <begin position="1"/>
        <end position="19"/>
    </location>
</feature>
<evidence type="ECO:0000313" key="5">
    <source>
        <dbReference type="Proteomes" id="UP001368318"/>
    </source>
</evidence>
<evidence type="ECO:0000256" key="1">
    <source>
        <dbReference type="SAM" id="Coils"/>
    </source>
</evidence>
<evidence type="ECO:0000256" key="2">
    <source>
        <dbReference type="SAM" id="SignalP"/>
    </source>
</evidence>
<reference evidence="3 5" key="1">
    <citation type="submission" date="2023-10" db="EMBL/GenBank/DDBJ databases">
        <title>Culture-based analysis of two novel bacteria associated with mangrove crab gills.</title>
        <authorList>
            <person name="Yang X."/>
            <person name="Garuglieri E."/>
            <person name="Van Goethem M.W."/>
            <person name="Fusi M."/>
            <person name="Marasco R."/>
            <person name="Daffonchio D.G."/>
        </authorList>
    </citation>
    <scope>NUCLEOTIDE SEQUENCE [LARGE SCALE GENOMIC DNA]</scope>
    <source>
        <strain evidence="4">UG2-1</strain>
        <strain evidence="3">UG2-2</strain>
        <strain evidence="5">UG2_2</strain>
    </source>
</reference>
<feature type="coiled-coil region" evidence="1">
    <location>
        <begin position="78"/>
        <end position="112"/>
    </location>
</feature>
<keyword evidence="1" id="KW-0175">Coiled coil</keyword>